<dbReference type="PANTHER" id="PTHR32552">
    <property type="entry name" value="FERRICHROME IRON RECEPTOR-RELATED"/>
    <property type="match status" value="1"/>
</dbReference>
<dbReference type="NCBIfam" id="TIGR01783">
    <property type="entry name" value="TonB-siderophor"/>
    <property type="match status" value="1"/>
</dbReference>
<dbReference type="InterPro" id="IPR010105">
    <property type="entry name" value="TonB_sidphr_rcpt"/>
</dbReference>
<keyword evidence="12 17" id="KW-0675">Receptor</keyword>
<dbReference type="Gene3D" id="2.170.130.10">
    <property type="entry name" value="TonB-dependent receptor, plug domain"/>
    <property type="match status" value="1"/>
</dbReference>
<name>A0A7C9V9C2_9HYPH</name>
<dbReference type="Gene3D" id="3.55.50.30">
    <property type="match status" value="1"/>
</dbReference>
<dbReference type="GO" id="GO:0015344">
    <property type="term" value="F:siderophore uptake transmembrane transporter activity"/>
    <property type="evidence" value="ECO:0007669"/>
    <property type="project" value="TreeGrafter"/>
</dbReference>
<evidence type="ECO:0000256" key="9">
    <source>
        <dbReference type="ARBA" id="ARBA00023065"/>
    </source>
</evidence>
<evidence type="ECO:0000256" key="8">
    <source>
        <dbReference type="ARBA" id="ARBA00023004"/>
    </source>
</evidence>
<keyword evidence="7" id="KW-0732">Signal</keyword>
<feature type="domain" description="Secretin/TonB short N-terminal" evidence="16">
    <location>
        <begin position="55"/>
        <end position="106"/>
    </location>
</feature>
<reference evidence="17 18" key="1">
    <citation type="submission" date="2020-02" db="EMBL/GenBank/DDBJ databases">
        <title>Genome sequence of the type strain CGMCC 1.15528 of Mesorhizobium zhangyense.</title>
        <authorList>
            <person name="Gao J."/>
            <person name="Sun J."/>
        </authorList>
    </citation>
    <scope>NUCLEOTIDE SEQUENCE [LARGE SCALE GENOMIC DNA]</scope>
    <source>
        <strain evidence="17 18">CGMCC 1.15528</strain>
    </source>
</reference>
<dbReference type="FunFam" id="2.40.170.20:FF:000005">
    <property type="entry name" value="TonB-dependent siderophore receptor"/>
    <property type="match status" value="1"/>
</dbReference>
<proteinExistence type="inferred from homology"/>
<dbReference type="Pfam" id="PF00593">
    <property type="entry name" value="TonB_dep_Rec_b-barrel"/>
    <property type="match status" value="1"/>
</dbReference>
<organism evidence="17 18">
    <name type="scientific">Mesorhizobium zhangyense</name>
    <dbReference type="NCBI Taxonomy" id="1776730"/>
    <lineage>
        <taxon>Bacteria</taxon>
        <taxon>Pseudomonadati</taxon>
        <taxon>Pseudomonadota</taxon>
        <taxon>Alphaproteobacteria</taxon>
        <taxon>Hyphomicrobiales</taxon>
        <taxon>Phyllobacteriaceae</taxon>
        <taxon>Mesorhizobium</taxon>
    </lineage>
</organism>
<keyword evidence="13 14" id="KW-0998">Cell outer membrane</keyword>
<dbReference type="EMBL" id="JAAKZG010000007">
    <property type="protein sequence ID" value="NGN43063.1"/>
    <property type="molecule type" value="Genomic_DNA"/>
</dbReference>
<evidence type="ECO:0000256" key="13">
    <source>
        <dbReference type="ARBA" id="ARBA00023237"/>
    </source>
</evidence>
<dbReference type="Gene3D" id="2.40.170.20">
    <property type="entry name" value="TonB-dependent receptor, beta-barrel domain"/>
    <property type="match status" value="1"/>
</dbReference>
<dbReference type="RefSeq" id="WP_165119419.1">
    <property type="nucleotide sequence ID" value="NZ_JAAKZG010000007.1"/>
</dbReference>
<evidence type="ECO:0000256" key="4">
    <source>
        <dbReference type="ARBA" id="ARBA00022452"/>
    </source>
</evidence>
<dbReference type="InterPro" id="IPR000531">
    <property type="entry name" value="Beta-barrel_TonB"/>
</dbReference>
<dbReference type="PROSITE" id="PS52016">
    <property type="entry name" value="TONB_DEPENDENT_REC_3"/>
    <property type="match status" value="1"/>
</dbReference>
<keyword evidence="9" id="KW-0406">Ion transport</keyword>
<accession>A0A7C9V9C2</accession>
<dbReference type="AlphaFoldDB" id="A0A7C9V9C2"/>
<keyword evidence="18" id="KW-1185">Reference proteome</keyword>
<keyword evidence="3 14" id="KW-0813">Transport</keyword>
<dbReference type="Pfam" id="PF07715">
    <property type="entry name" value="Plug"/>
    <property type="match status" value="1"/>
</dbReference>
<dbReference type="GO" id="GO:0015891">
    <property type="term" value="P:siderophore transport"/>
    <property type="evidence" value="ECO:0007669"/>
    <property type="project" value="InterPro"/>
</dbReference>
<evidence type="ECO:0000256" key="5">
    <source>
        <dbReference type="ARBA" id="ARBA00022496"/>
    </source>
</evidence>
<keyword evidence="10 15" id="KW-0798">TonB box</keyword>
<dbReference type="GO" id="GO:0038023">
    <property type="term" value="F:signaling receptor activity"/>
    <property type="evidence" value="ECO:0007669"/>
    <property type="project" value="InterPro"/>
</dbReference>
<dbReference type="CDD" id="cd01347">
    <property type="entry name" value="ligand_gated_channel"/>
    <property type="match status" value="1"/>
</dbReference>
<evidence type="ECO:0000256" key="15">
    <source>
        <dbReference type="RuleBase" id="RU003357"/>
    </source>
</evidence>
<evidence type="ECO:0000256" key="11">
    <source>
        <dbReference type="ARBA" id="ARBA00023136"/>
    </source>
</evidence>
<dbReference type="PANTHER" id="PTHR32552:SF68">
    <property type="entry name" value="FERRICHROME OUTER MEMBRANE TRANSPORTER_PHAGE RECEPTOR"/>
    <property type="match status" value="1"/>
</dbReference>
<evidence type="ECO:0000256" key="14">
    <source>
        <dbReference type="PROSITE-ProRule" id="PRU01360"/>
    </source>
</evidence>
<evidence type="ECO:0000313" key="18">
    <source>
        <dbReference type="Proteomes" id="UP000481252"/>
    </source>
</evidence>
<evidence type="ECO:0000256" key="1">
    <source>
        <dbReference type="ARBA" id="ARBA00004571"/>
    </source>
</evidence>
<comment type="caution">
    <text evidence="17">The sequence shown here is derived from an EMBL/GenBank/DDBJ whole genome shotgun (WGS) entry which is preliminary data.</text>
</comment>
<comment type="similarity">
    <text evidence="2 14 15">Belongs to the TonB-dependent receptor family.</text>
</comment>
<evidence type="ECO:0000256" key="7">
    <source>
        <dbReference type="ARBA" id="ARBA00022729"/>
    </source>
</evidence>
<keyword evidence="5" id="KW-0410">Iron transport</keyword>
<evidence type="ECO:0000256" key="6">
    <source>
        <dbReference type="ARBA" id="ARBA00022692"/>
    </source>
</evidence>
<evidence type="ECO:0000259" key="16">
    <source>
        <dbReference type="SMART" id="SM00965"/>
    </source>
</evidence>
<evidence type="ECO:0000256" key="10">
    <source>
        <dbReference type="ARBA" id="ARBA00023077"/>
    </source>
</evidence>
<evidence type="ECO:0000313" key="17">
    <source>
        <dbReference type="EMBL" id="NGN43063.1"/>
    </source>
</evidence>
<keyword evidence="6 14" id="KW-0812">Transmembrane</keyword>
<gene>
    <name evidence="17" type="ORF">G6N74_18490</name>
</gene>
<dbReference type="InterPro" id="IPR037066">
    <property type="entry name" value="Plug_dom_sf"/>
</dbReference>
<dbReference type="InterPro" id="IPR011662">
    <property type="entry name" value="Secretin/TonB_short_N"/>
</dbReference>
<protein>
    <submittedName>
        <fullName evidence="17">TonB-dependent siderophore receptor</fullName>
    </submittedName>
</protein>
<dbReference type="Pfam" id="PF07660">
    <property type="entry name" value="STN"/>
    <property type="match status" value="1"/>
</dbReference>
<dbReference type="SMART" id="SM00965">
    <property type="entry name" value="STN"/>
    <property type="match status" value="1"/>
</dbReference>
<dbReference type="InterPro" id="IPR012910">
    <property type="entry name" value="Plug_dom"/>
</dbReference>
<dbReference type="FunFam" id="2.170.130.10:FF:000001">
    <property type="entry name" value="Catecholate siderophore TonB-dependent receptor"/>
    <property type="match status" value="1"/>
</dbReference>
<dbReference type="GO" id="GO:0009279">
    <property type="term" value="C:cell outer membrane"/>
    <property type="evidence" value="ECO:0007669"/>
    <property type="project" value="UniProtKB-SubCell"/>
</dbReference>
<keyword evidence="11 14" id="KW-0472">Membrane</keyword>
<dbReference type="SUPFAM" id="SSF56935">
    <property type="entry name" value="Porins"/>
    <property type="match status" value="1"/>
</dbReference>
<dbReference type="InterPro" id="IPR039426">
    <property type="entry name" value="TonB-dep_rcpt-like"/>
</dbReference>
<evidence type="ECO:0000256" key="3">
    <source>
        <dbReference type="ARBA" id="ARBA00022448"/>
    </source>
</evidence>
<comment type="subcellular location">
    <subcellularLocation>
        <location evidence="1 14">Cell outer membrane</location>
        <topology evidence="1 14">Multi-pass membrane protein</topology>
    </subcellularLocation>
</comment>
<keyword evidence="4 14" id="KW-1134">Transmembrane beta strand</keyword>
<sequence length="787" mass="86243">MVFLLATTVFVGIAGDRGIGQKAFAQTAKQKTHNFNIPAKPVRQAMNDIVRISGIDVVFPETSAASSTGKPVRGSMTTGQAIATLLAGTNLSYSFVNDNTVTITSRAQESGAGISQDGSILLDAVTISGQGSGTNGYVAGSSSTGSKTDTPLVEVPQAISIVTKDQIRDQGAQTVSEALRYTAGVTTGLFGTDPRFDQMMLRGFNSHPSGDFKNGLRQPTYSFSYFKTEAYGLERIDVLKGPSSVLYGQGAPGGVVDRVTKKPTEEVIREVQGQIGSNDRYQGAFDFSGPVDANKEFLYRLTGVLRDADSFQHGDMPDDRRYIAPSLSWQPSSDTKLTILGDYMKDNVGWNFYHTRPDGTPTHIFVGEPSFDRYAQEQYSGGYEFEHRFSEVWQVKQNLRWGRIDFDGRYVVPGPLASDGHTLNRFWEHREENLTSFTVDNQAIATFDTASLSHKVLLGLDYQRMDGKSNVHNGYGPSLDLDNPVYGQPVSTDFSIEMANTRQKLSQVGIYLQDQIKYQDRWVLTLGGRHDWADLDTSNFLTSETLKTTDSAFTGRVGLTYLSDIGLAPYVSYSTSFLPQVGTTSAARGSKPFEPTTGEQYEAGIKYEPTADSLVTLSVFSLTQGNMLSSDPDDANQKIQTGKVRSRGVELEGAANLTENLRLKASYTYQDMKVVESTDGDVGKWPVSVPANQASLWADYTVNEGMFDGLGFGAGVRFTGKTYADAQNTQKNDSSAFVDASIHYERDGLRLAVNATNLFDKQVATCSFGYCYWQEGRTILGTLTRRW</sequence>
<evidence type="ECO:0000256" key="12">
    <source>
        <dbReference type="ARBA" id="ARBA00023170"/>
    </source>
</evidence>
<evidence type="ECO:0000256" key="2">
    <source>
        <dbReference type="ARBA" id="ARBA00009810"/>
    </source>
</evidence>
<dbReference type="Proteomes" id="UP000481252">
    <property type="component" value="Unassembled WGS sequence"/>
</dbReference>
<dbReference type="InterPro" id="IPR036942">
    <property type="entry name" value="Beta-barrel_TonB_sf"/>
</dbReference>
<keyword evidence="8" id="KW-0408">Iron</keyword>